<dbReference type="Pfam" id="PF04076">
    <property type="entry name" value="BOF"/>
    <property type="match status" value="1"/>
</dbReference>
<keyword evidence="1 2" id="KW-0732">Signal</keyword>
<gene>
    <name evidence="3" type="ORF">ElyMa_004967800</name>
</gene>
<reference evidence="3 4" key="1">
    <citation type="journal article" date="2021" name="Elife">
        <title>Chloroplast acquisition without the gene transfer in kleptoplastic sea slugs, Plakobranchus ocellatus.</title>
        <authorList>
            <person name="Maeda T."/>
            <person name="Takahashi S."/>
            <person name="Yoshida T."/>
            <person name="Shimamura S."/>
            <person name="Takaki Y."/>
            <person name="Nagai Y."/>
            <person name="Toyoda A."/>
            <person name="Suzuki Y."/>
            <person name="Arimoto A."/>
            <person name="Ishii H."/>
            <person name="Satoh N."/>
            <person name="Nishiyama T."/>
            <person name="Hasebe M."/>
            <person name="Maruyama T."/>
            <person name="Minagawa J."/>
            <person name="Obokata J."/>
            <person name="Shigenobu S."/>
        </authorList>
    </citation>
    <scope>NUCLEOTIDE SEQUENCE [LARGE SCALE GENOMIC DNA]</scope>
</reference>
<evidence type="ECO:0000313" key="3">
    <source>
        <dbReference type="EMBL" id="GFS16903.1"/>
    </source>
</evidence>
<organism evidence="3 4">
    <name type="scientific">Elysia marginata</name>
    <dbReference type="NCBI Taxonomy" id="1093978"/>
    <lineage>
        <taxon>Eukaryota</taxon>
        <taxon>Metazoa</taxon>
        <taxon>Spiralia</taxon>
        <taxon>Lophotrochozoa</taxon>
        <taxon>Mollusca</taxon>
        <taxon>Gastropoda</taxon>
        <taxon>Heterobranchia</taxon>
        <taxon>Euthyneura</taxon>
        <taxon>Panpulmonata</taxon>
        <taxon>Sacoglossa</taxon>
        <taxon>Placobranchoidea</taxon>
        <taxon>Plakobranchidae</taxon>
        <taxon>Elysia</taxon>
    </lineage>
</organism>
<feature type="chain" id="PRO_5043954923" evidence="2">
    <location>
        <begin position="24"/>
        <end position="132"/>
    </location>
</feature>
<proteinExistence type="predicted"/>
<comment type="caution">
    <text evidence="3">The sequence shown here is derived from an EMBL/GenBank/DDBJ whole genome shotgun (WGS) entry which is preliminary data.</text>
</comment>
<evidence type="ECO:0000256" key="1">
    <source>
        <dbReference type="ARBA" id="ARBA00022729"/>
    </source>
</evidence>
<dbReference type="InterPro" id="IPR005220">
    <property type="entry name" value="CarO-like"/>
</dbReference>
<sequence length="132" mass="14665">MKHQMIRGMALVAVLGASTPLWAQYAGPGSETIKTVEEAKKASDDVEVVLTGHIIRQINHEDYLFRDATGEINVEIDGDEWGAIREPVTPEMTVRISGEVDYHRTEPTDIDARQVEIIEAAYKPAMDTLNKS</sequence>
<dbReference type="SUPFAM" id="SSF101756">
    <property type="entry name" value="Hypothetical protein YgiW"/>
    <property type="match status" value="1"/>
</dbReference>
<dbReference type="EMBL" id="BMAT01009957">
    <property type="protein sequence ID" value="GFS16903.1"/>
    <property type="molecule type" value="Genomic_DNA"/>
</dbReference>
<name>A0AAV4J4P3_9GAST</name>
<protein>
    <submittedName>
        <fullName evidence="3">Stress-induced protein YgiW</fullName>
    </submittedName>
</protein>
<dbReference type="PANTHER" id="PTHR36571">
    <property type="entry name" value="PROTEIN YGIW"/>
    <property type="match status" value="1"/>
</dbReference>
<evidence type="ECO:0000256" key="2">
    <source>
        <dbReference type="SAM" id="SignalP"/>
    </source>
</evidence>
<feature type="signal peptide" evidence="2">
    <location>
        <begin position="1"/>
        <end position="23"/>
    </location>
</feature>
<dbReference type="AlphaFoldDB" id="A0AAV4J4P3"/>
<dbReference type="Proteomes" id="UP000762676">
    <property type="component" value="Unassembled WGS sequence"/>
</dbReference>
<dbReference type="PANTHER" id="PTHR36571:SF1">
    <property type="entry name" value="PROTEIN YGIW"/>
    <property type="match status" value="1"/>
</dbReference>
<dbReference type="InterPro" id="IPR036700">
    <property type="entry name" value="BOBF_sf"/>
</dbReference>
<accession>A0AAV4J4P3</accession>
<dbReference type="Gene3D" id="2.40.50.200">
    <property type="entry name" value="Bacterial OB-fold"/>
    <property type="match status" value="1"/>
</dbReference>
<keyword evidence="4" id="KW-1185">Reference proteome</keyword>
<dbReference type="NCBIfam" id="NF033674">
    <property type="entry name" value="stress_OB_fold"/>
    <property type="match status" value="1"/>
</dbReference>
<evidence type="ECO:0000313" key="4">
    <source>
        <dbReference type="Proteomes" id="UP000762676"/>
    </source>
</evidence>